<accession>A0ABY5YUA2</accession>
<protein>
    <submittedName>
        <fullName evidence="10">DHA2 family efflux MFS transporter permease subunit</fullName>
    </submittedName>
</protein>
<evidence type="ECO:0000313" key="11">
    <source>
        <dbReference type="Proteomes" id="UP001059859"/>
    </source>
</evidence>
<evidence type="ECO:0000259" key="9">
    <source>
        <dbReference type="PROSITE" id="PS50850"/>
    </source>
</evidence>
<dbReference type="Proteomes" id="UP001059859">
    <property type="component" value="Chromosome"/>
</dbReference>
<evidence type="ECO:0000256" key="3">
    <source>
        <dbReference type="ARBA" id="ARBA00022448"/>
    </source>
</evidence>
<evidence type="ECO:0000256" key="4">
    <source>
        <dbReference type="ARBA" id="ARBA00022475"/>
    </source>
</evidence>
<sequence>MDPRTKTVIGLLLVSSFVVILNETIMSVALPRLMADLDITAGTAQWLTTGFMLTMAVVIPATGFLLQRFSMRGLFLTAMSLFSAGTLLAALAPGFGTLLGGRIIQAGGTAIMLPLLMTTVLNAVPAHKRGQMMGTISIVIAVAPAIGPTVSGIILSALDWRWMFWLVLPIALLSLAVGAMKVQNLTQTKRVPFDVLSIVLSTFAFGGLIFGLSSIGEAAQGKELMPLWIPLSVGVIAMACFVLRQLVLQRTDSALMDLRTFTSKPFVVAIVMVLVSMMALFGCLIVLPLYLQNVLGLDTLHTGLLLLPGGAVMAILSPIVGNLFDRFGPRPLVIPGAVVLSAALWGMTLLTDETPVGLVILMHCLLNAGLGFIFTPLFTSALGSLDKSLYSHGSAIINTLQQLAGAAGTAVFITLMTTGTTAALADGASAVSAAASGVHTAFFWGAVVSLVAVAASFFVRRPTNELPEGVAIH</sequence>
<evidence type="ECO:0000256" key="8">
    <source>
        <dbReference type="SAM" id="Phobius"/>
    </source>
</evidence>
<feature type="transmembrane region" description="Helical" evidence="8">
    <location>
        <begin position="136"/>
        <end position="156"/>
    </location>
</feature>
<dbReference type="Pfam" id="PF07690">
    <property type="entry name" value="MFS_1"/>
    <property type="match status" value="1"/>
</dbReference>
<feature type="transmembrane region" description="Helical" evidence="8">
    <location>
        <begin position="162"/>
        <end position="179"/>
    </location>
</feature>
<comment type="subcellular location">
    <subcellularLocation>
        <location evidence="1">Cell membrane</location>
        <topology evidence="1">Multi-pass membrane protein</topology>
    </subcellularLocation>
</comment>
<reference evidence="10" key="1">
    <citation type="submission" date="2022-09" db="EMBL/GenBank/DDBJ databases">
        <title>Novel species in genus Arthrobacter.</title>
        <authorList>
            <person name="Liu Y."/>
        </authorList>
    </citation>
    <scope>NUCLEOTIDE SEQUENCE</scope>
    <source>
        <strain evidence="10">Zg-Y815</strain>
    </source>
</reference>
<dbReference type="NCBIfam" id="TIGR00711">
    <property type="entry name" value="efflux_EmrB"/>
    <property type="match status" value="1"/>
</dbReference>
<evidence type="ECO:0000313" key="10">
    <source>
        <dbReference type="EMBL" id="UWX98694.1"/>
    </source>
</evidence>
<dbReference type="InterPro" id="IPR036259">
    <property type="entry name" value="MFS_trans_sf"/>
</dbReference>
<feature type="transmembrane region" description="Helical" evidence="8">
    <location>
        <begin position="266"/>
        <end position="291"/>
    </location>
</feature>
<dbReference type="SUPFAM" id="SSF103473">
    <property type="entry name" value="MFS general substrate transporter"/>
    <property type="match status" value="1"/>
</dbReference>
<dbReference type="CDD" id="cd17503">
    <property type="entry name" value="MFS_LmrB_MDR_like"/>
    <property type="match status" value="1"/>
</dbReference>
<feature type="transmembrane region" description="Helical" evidence="8">
    <location>
        <begin position="46"/>
        <end position="66"/>
    </location>
</feature>
<feature type="transmembrane region" description="Helical" evidence="8">
    <location>
        <begin position="103"/>
        <end position="124"/>
    </location>
</feature>
<proteinExistence type="inferred from homology"/>
<evidence type="ECO:0000256" key="6">
    <source>
        <dbReference type="ARBA" id="ARBA00022989"/>
    </source>
</evidence>
<keyword evidence="3" id="KW-0813">Transport</keyword>
<dbReference type="PRINTS" id="PR01036">
    <property type="entry name" value="TCRTETB"/>
</dbReference>
<evidence type="ECO:0000256" key="7">
    <source>
        <dbReference type="ARBA" id="ARBA00023136"/>
    </source>
</evidence>
<dbReference type="PANTHER" id="PTHR42718">
    <property type="entry name" value="MAJOR FACILITATOR SUPERFAMILY MULTIDRUG TRANSPORTER MFSC"/>
    <property type="match status" value="1"/>
</dbReference>
<dbReference type="InterPro" id="IPR004638">
    <property type="entry name" value="EmrB-like"/>
</dbReference>
<feature type="transmembrane region" description="Helical" evidence="8">
    <location>
        <begin position="7"/>
        <end position="26"/>
    </location>
</feature>
<keyword evidence="11" id="KW-1185">Reference proteome</keyword>
<dbReference type="PANTHER" id="PTHR42718:SF9">
    <property type="entry name" value="MAJOR FACILITATOR SUPERFAMILY MULTIDRUG TRANSPORTER MFSC"/>
    <property type="match status" value="1"/>
</dbReference>
<comment type="similarity">
    <text evidence="2">Belongs to the major facilitator superfamily. EmrB family.</text>
</comment>
<feature type="transmembrane region" description="Helical" evidence="8">
    <location>
        <begin position="227"/>
        <end position="246"/>
    </location>
</feature>
<dbReference type="EMBL" id="CP104275">
    <property type="protein sequence ID" value="UWX98694.1"/>
    <property type="molecule type" value="Genomic_DNA"/>
</dbReference>
<dbReference type="InterPro" id="IPR020846">
    <property type="entry name" value="MFS_dom"/>
</dbReference>
<feature type="transmembrane region" description="Helical" evidence="8">
    <location>
        <begin position="437"/>
        <end position="459"/>
    </location>
</feature>
<feature type="transmembrane region" description="Helical" evidence="8">
    <location>
        <begin position="331"/>
        <end position="350"/>
    </location>
</feature>
<keyword evidence="4" id="KW-1003">Cell membrane</keyword>
<feature type="transmembrane region" description="Helical" evidence="8">
    <location>
        <begin position="73"/>
        <end position="91"/>
    </location>
</feature>
<dbReference type="Gene3D" id="1.20.1720.10">
    <property type="entry name" value="Multidrug resistance protein D"/>
    <property type="match status" value="1"/>
</dbReference>
<evidence type="ECO:0000256" key="2">
    <source>
        <dbReference type="ARBA" id="ARBA00008537"/>
    </source>
</evidence>
<keyword evidence="7 8" id="KW-0472">Membrane</keyword>
<keyword evidence="6 8" id="KW-1133">Transmembrane helix</keyword>
<dbReference type="PROSITE" id="PS50850">
    <property type="entry name" value="MFS"/>
    <property type="match status" value="1"/>
</dbReference>
<feature type="transmembrane region" description="Helical" evidence="8">
    <location>
        <begin position="191"/>
        <end position="215"/>
    </location>
</feature>
<feature type="transmembrane region" description="Helical" evidence="8">
    <location>
        <begin position="403"/>
        <end position="425"/>
    </location>
</feature>
<feature type="transmembrane region" description="Helical" evidence="8">
    <location>
        <begin position="303"/>
        <end position="324"/>
    </location>
</feature>
<keyword evidence="5 8" id="KW-0812">Transmembrane</keyword>
<dbReference type="Gene3D" id="1.20.1250.20">
    <property type="entry name" value="MFS general substrate transporter like domains"/>
    <property type="match status" value="1"/>
</dbReference>
<evidence type="ECO:0000256" key="1">
    <source>
        <dbReference type="ARBA" id="ARBA00004651"/>
    </source>
</evidence>
<feature type="transmembrane region" description="Helical" evidence="8">
    <location>
        <begin position="356"/>
        <end position="382"/>
    </location>
</feature>
<name>A0ABY5YUA2_9MICC</name>
<evidence type="ECO:0000256" key="5">
    <source>
        <dbReference type="ARBA" id="ARBA00022692"/>
    </source>
</evidence>
<gene>
    <name evidence="10" type="ORF">N2K95_07755</name>
</gene>
<feature type="domain" description="Major facilitator superfamily (MFS) profile" evidence="9">
    <location>
        <begin position="8"/>
        <end position="464"/>
    </location>
</feature>
<organism evidence="10 11">
    <name type="scientific">Arthrobacter zhaoxinii</name>
    <dbReference type="NCBI Taxonomy" id="2964616"/>
    <lineage>
        <taxon>Bacteria</taxon>
        <taxon>Bacillati</taxon>
        <taxon>Actinomycetota</taxon>
        <taxon>Actinomycetes</taxon>
        <taxon>Micrococcales</taxon>
        <taxon>Micrococcaceae</taxon>
        <taxon>Arthrobacter</taxon>
    </lineage>
</organism>
<dbReference type="InterPro" id="IPR011701">
    <property type="entry name" value="MFS"/>
</dbReference>